<gene>
    <name evidence="1" type="ORF">PAUS00366_LOCUS4163</name>
</gene>
<protein>
    <submittedName>
        <fullName evidence="1">Uncharacterized protein</fullName>
    </submittedName>
</protein>
<proteinExistence type="predicted"/>
<dbReference type="AlphaFoldDB" id="A0A7S4ACR8"/>
<evidence type="ECO:0000313" key="1">
    <source>
        <dbReference type="EMBL" id="CAE0711411.1"/>
    </source>
</evidence>
<organism evidence="1">
    <name type="scientific">Pseudo-nitzschia australis</name>
    <dbReference type="NCBI Taxonomy" id="44445"/>
    <lineage>
        <taxon>Eukaryota</taxon>
        <taxon>Sar</taxon>
        <taxon>Stramenopiles</taxon>
        <taxon>Ochrophyta</taxon>
        <taxon>Bacillariophyta</taxon>
        <taxon>Bacillariophyceae</taxon>
        <taxon>Bacillariophycidae</taxon>
        <taxon>Bacillariales</taxon>
        <taxon>Bacillariaceae</taxon>
        <taxon>Pseudo-nitzschia</taxon>
    </lineage>
</organism>
<name>A0A7S4ACR8_9STRA</name>
<sequence>MEVTRLGCFDFQMMKIFLDFDALDFRRMEFPLGFQTTEPLLDFDALGFRTKVNHALDFQMRRLHLVDWLLLSLHYNHQIYYLVDHYFYCCCSGFFDHQSLNYHHRHHRLS</sequence>
<accession>A0A7S4ACR8</accession>
<reference evidence="1" key="1">
    <citation type="submission" date="2021-01" db="EMBL/GenBank/DDBJ databases">
        <authorList>
            <person name="Corre E."/>
            <person name="Pelletier E."/>
            <person name="Niang G."/>
            <person name="Scheremetjew M."/>
            <person name="Finn R."/>
            <person name="Kale V."/>
            <person name="Holt S."/>
            <person name="Cochrane G."/>
            <person name="Meng A."/>
            <person name="Brown T."/>
            <person name="Cohen L."/>
        </authorList>
    </citation>
    <scope>NUCLEOTIDE SEQUENCE</scope>
    <source>
        <strain evidence="1">10249 10 AB</strain>
    </source>
</reference>
<dbReference type="EMBL" id="HBIX01005235">
    <property type="protein sequence ID" value="CAE0711411.1"/>
    <property type="molecule type" value="Transcribed_RNA"/>
</dbReference>